<dbReference type="Proteomes" id="UP000004959">
    <property type="component" value="Chromosome"/>
</dbReference>
<dbReference type="Gene3D" id="1.20.1250.20">
    <property type="entry name" value="MFS general substrate transporter like domains"/>
    <property type="match status" value="1"/>
</dbReference>
<feature type="transmembrane region" description="Helical" evidence="7">
    <location>
        <begin position="230"/>
        <end position="255"/>
    </location>
</feature>
<evidence type="ECO:0000256" key="5">
    <source>
        <dbReference type="ARBA" id="ARBA00022989"/>
    </source>
</evidence>
<dbReference type="AlphaFoldDB" id="G9WI21"/>
<dbReference type="PROSITE" id="PS50850">
    <property type="entry name" value="MFS"/>
    <property type="match status" value="1"/>
</dbReference>
<evidence type="ECO:0000256" key="1">
    <source>
        <dbReference type="ARBA" id="ARBA00004651"/>
    </source>
</evidence>
<feature type="transmembrane region" description="Helical" evidence="7">
    <location>
        <begin position="392"/>
        <end position="413"/>
    </location>
</feature>
<sequence>MKSMSMQPVNNNLTKTLIIKFFGTFGSEMLSFAISLYILRRTGSALGMGVSLITGPLISVCLTPFVGYAVDSYSHKKIMVASQLGTIISLLLFAFCFTAFPQAYFLILVVLIALLAITDGFLTTAVQASLAQLFNKDDLQKANSLNQSISSLAEFLAPVLGAVVYTLVTLNVFAYLEVIFETVALIAILVLKFTKIRRPISNQGMQTEGTENHLGSNFMAGLRFLWENKLYLMFSGSSGVINFFFATINVGLPFFLVDRLHLSNTQYGLTESAFAGGMFLGGLVLSRLPLKNQSLKVAYFSLAVFSLIIALIGLPSLLTLPKAAYALVFITINLVLGLLLVFSNTPVEVYMQQHIPEEMQGRVFSMDETLSSVLMPAGTIVFGILFDRLDVFAVFIFGGFMMLLLSCWAFVVINHHRETALISEQK</sequence>
<evidence type="ECO:0000313" key="10">
    <source>
        <dbReference type="Proteomes" id="UP000004959"/>
    </source>
</evidence>
<comment type="subcellular location">
    <subcellularLocation>
        <location evidence="1">Cell membrane</location>
        <topology evidence="1">Multi-pass membrane protein</topology>
    </subcellularLocation>
</comment>
<dbReference type="PANTHER" id="PTHR23513:SF6">
    <property type="entry name" value="MAJOR FACILITATOR SUPERFAMILY ASSOCIATED DOMAIN-CONTAINING PROTEIN"/>
    <property type="match status" value="1"/>
</dbReference>
<name>G9WI21_9LACO</name>
<evidence type="ECO:0000313" key="9">
    <source>
        <dbReference type="EMBL" id="EHN58906.1"/>
    </source>
</evidence>
<feature type="transmembrane region" description="Helical" evidence="7">
    <location>
        <begin position="297"/>
        <end position="317"/>
    </location>
</feature>
<keyword evidence="5 7" id="KW-1133">Transmembrane helix</keyword>
<feature type="transmembrane region" description="Helical" evidence="7">
    <location>
        <begin position="106"/>
        <end position="128"/>
    </location>
</feature>
<feature type="transmembrane region" description="Helical" evidence="7">
    <location>
        <begin position="45"/>
        <end position="66"/>
    </location>
</feature>
<dbReference type="HOGENOM" id="CLU_034180_16_4_9"/>
<keyword evidence="6 7" id="KW-0472">Membrane</keyword>
<dbReference type="Pfam" id="PF07690">
    <property type="entry name" value="MFS_1"/>
    <property type="match status" value="1"/>
</dbReference>
<dbReference type="GO" id="GO:0022857">
    <property type="term" value="F:transmembrane transporter activity"/>
    <property type="evidence" value="ECO:0007669"/>
    <property type="project" value="InterPro"/>
</dbReference>
<evidence type="ECO:0000256" key="3">
    <source>
        <dbReference type="ARBA" id="ARBA00022475"/>
    </source>
</evidence>
<evidence type="ECO:0000256" key="6">
    <source>
        <dbReference type="ARBA" id="ARBA00023136"/>
    </source>
</evidence>
<dbReference type="InterPro" id="IPR011701">
    <property type="entry name" value="MFS"/>
</dbReference>
<gene>
    <name evidence="9" type="ORF">OKIT_0797</name>
</gene>
<dbReference type="STRING" id="336988.NT96_08375"/>
<dbReference type="GO" id="GO:0005886">
    <property type="term" value="C:plasma membrane"/>
    <property type="evidence" value="ECO:0007669"/>
    <property type="project" value="UniProtKB-SubCell"/>
</dbReference>
<dbReference type="eggNOG" id="COG2814">
    <property type="taxonomic scope" value="Bacteria"/>
</dbReference>
<evidence type="ECO:0000256" key="7">
    <source>
        <dbReference type="SAM" id="Phobius"/>
    </source>
</evidence>
<feature type="transmembrane region" description="Helical" evidence="7">
    <location>
        <begin position="173"/>
        <end position="191"/>
    </location>
</feature>
<organism evidence="9 10">
    <name type="scientific">Oenococcus kitaharae DSM 17330</name>
    <dbReference type="NCBI Taxonomy" id="1045004"/>
    <lineage>
        <taxon>Bacteria</taxon>
        <taxon>Bacillati</taxon>
        <taxon>Bacillota</taxon>
        <taxon>Bacilli</taxon>
        <taxon>Lactobacillales</taxon>
        <taxon>Lactobacillaceae</taxon>
        <taxon>Oenococcus</taxon>
    </lineage>
</organism>
<feature type="transmembrane region" description="Helical" evidence="7">
    <location>
        <begin position="363"/>
        <end position="386"/>
    </location>
</feature>
<comment type="caution">
    <text evidence="9">The sequence shown here is derived from an EMBL/GenBank/DDBJ whole genome shotgun (WGS) entry which is preliminary data.</text>
</comment>
<evidence type="ECO:0000256" key="2">
    <source>
        <dbReference type="ARBA" id="ARBA00022448"/>
    </source>
</evidence>
<dbReference type="InterPro" id="IPR036259">
    <property type="entry name" value="MFS_trans_sf"/>
</dbReference>
<keyword evidence="3" id="KW-1003">Cell membrane</keyword>
<accession>G9WI21</accession>
<feature type="transmembrane region" description="Helical" evidence="7">
    <location>
        <begin position="267"/>
        <end position="285"/>
    </location>
</feature>
<keyword evidence="4 7" id="KW-0812">Transmembrane</keyword>
<dbReference type="CDD" id="cd06173">
    <property type="entry name" value="MFS_MefA_like"/>
    <property type="match status" value="1"/>
</dbReference>
<proteinExistence type="predicted"/>
<dbReference type="EMBL" id="AFVZ01000001">
    <property type="protein sequence ID" value="EHN58906.1"/>
    <property type="molecule type" value="Genomic_DNA"/>
</dbReference>
<evidence type="ECO:0000259" key="8">
    <source>
        <dbReference type="PROSITE" id="PS50850"/>
    </source>
</evidence>
<reference evidence="9 10" key="1">
    <citation type="journal article" date="2012" name="PLoS ONE">
        <title>Functional divergence in the genus oenococcus as predicted by genome sequencing of the newly-described species, Oenococcus kitaharae.</title>
        <authorList>
            <person name="Borneman A.R."/>
            <person name="McCarthy J.M."/>
            <person name="Chambers P.J."/>
            <person name="Bartowsky E.J."/>
        </authorList>
    </citation>
    <scope>NUCLEOTIDE SEQUENCE [LARGE SCALE GENOMIC DNA]</scope>
    <source>
        <strain evidence="10">DSM17330</strain>
    </source>
</reference>
<evidence type="ECO:0000256" key="4">
    <source>
        <dbReference type="ARBA" id="ARBA00022692"/>
    </source>
</evidence>
<dbReference type="PATRIC" id="fig|1045004.4.peg.800"/>
<dbReference type="RefSeq" id="WP_007745506.1">
    <property type="nucleotide sequence ID" value="NZ_CM001398.1"/>
</dbReference>
<dbReference type="InterPro" id="IPR020846">
    <property type="entry name" value="MFS_dom"/>
</dbReference>
<dbReference type="PANTHER" id="PTHR23513">
    <property type="entry name" value="INTEGRAL MEMBRANE EFFLUX PROTEIN-RELATED"/>
    <property type="match status" value="1"/>
</dbReference>
<feature type="transmembrane region" description="Helical" evidence="7">
    <location>
        <begin position="21"/>
        <end position="39"/>
    </location>
</feature>
<feature type="transmembrane region" description="Helical" evidence="7">
    <location>
        <begin position="78"/>
        <end position="100"/>
    </location>
</feature>
<keyword evidence="10" id="KW-1185">Reference proteome</keyword>
<keyword evidence="2" id="KW-0813">Transport</keyword>
<feature type="domain" description="Major facilitator superfamily (MFS) profile" evidence="8">
    <location>
        <begin position="1"/>
        <end position="195"/>
    </location>
</feature>
<dbReference type="SUPFAM" id="SSF103473">
    <property type="entry name" value="MFS general substrate transporter"/>
    <property type="match status" value="1"/>
</dbReference>
<feature type="transmembrane region" description="Helical" evidence="7">
    <location>
        <begin position="323"/>
        <end position="342"/>
    </location>
</feature>
<protein>
    <submittedName>
        <fullName evidence="9">Permease putative</fullName>
    </submittedName>
</protein>